<dbReference type="EMBL" id="MJEQ01037185">
    <property type="protein sequence ID" value="OIT04547.1"/>
    <property type="molecule type" value="Genomic_DNA"/>
</dbReference>
<protein>
    <submittedName>
        <fullName evidence="1">Uncharacterized protein</fullName>
    </submittedName>
</protein>
<name>A0A1J6J0Q5_NICAT</name>
<proteinExistence type="predicted"/>
<evidence type="ECO:0000313" key="2">
    <source>
        <dbReference type="Proteomes" id="UP000187609"/>
    </source>
</evidence>
<dbReference type="Proteomes" id="UP000187609">
    <property type="component" value="Unassembled WGS sequence"/>
</dbReference>
<keyword evidence="2" id="KW-1185">Reference proteome</keyword>
<reference evidence="1" key="1">
    <citation type="submission" date="2016-11" db="EMBL/GenBank/DDBJ databases">
        <title>The genome of Nicotiana attenuata.</title>
        <authorList>
            <person name="Xu S."/>
            <person name="Brockmoeller T."/>
            <person name="Gaquerel E."/>
            <person name="Navarro A."/>
            <person name="Kuhl H."/>
            <person name="Gase K."/>
            <person name="Ling Z."/>
            <person name="Zhou W."/>
            <person name="Kreitzer C."/>
            <person name="Stanke M."/>
            <person name="Tang H."/>
            <person name="Lyons E."/>
            <person name="Pandey P."/>
            <person name="Pandey S.P."/>
            <person name="Timmermann B."/>
            <person name="Baldwin I.T."/>
        </authorList>
    </citation>
    <scope>NUCLEOTIDE SEQUENCE [LARGE SCALE GENOMIC DNA]</scope>
    <source>
        <strain evidence="1">UT</strain>
    </source>
</reference>
<comment type="caution">
    <text evidence="1">The sequence shown here is derived from an EMBL/GenBank/DDBJ whole genome shotgun (WGS) entry which is preliminary data.</text>
</comment>
<evidence type="ECO:0000313" key="1">
    <source>
        <dbReference type="EMBL" id="OIT04547.1"/>
    </source>
</evidence>
<sequence length="147" mass="16402">MFVKTTNNISCEHSHKIYLHPPSVKEKRMDTVALREKDTIYRTFYVVDGCGSGNWEEEGWAIQISSNFNTISRSEGNNLPQLYDSTSSLSLLRLAMSSKLPVLVSQLSIDAAANHIDISLLKTKDNHAGYIFQNTCMDCLSTPLNTG</sequence>
<gene>
    <name evidence="1" type="ORF">A4A49_35819</name>
</gene>
<dbReference type="Gramene" id="OIT04547">
    <property type="protein sequence ID" value="OIT04547"/>
    <property type="gene ID" value="A4A49_35819"/>
</dbReference>
<dbReference type="AlphaFoldDB" id="A0A1J6J0Q5"/>
<accession>A0A1J6J0Q5</accession>
<organism evidence="1 2">
    <name type="scientific">Nicotiana attenuata</name>
    <name type="common">Coyote tobacco</name>
    <dbReference type="NCBI Taxonomy" id="49451"/>
    <lineage>
        <taxon>Eukaryota</taxon>
        <taxon>Viridiplantae</taxon>
        <taxon>Streptophyta</taxon>
        <taxon>Embryophyta</taxon>
        <taxon>Tracheophyta</taxon>
        <taxon>Spermatophyta</taxon>
        <taxon>Magnoliopsida</taxon>
        <taxon>eudicotyledons</taxon>
        <taxon>Gunneridae</taxon>
        <taxon>Pentapetalae</taxon>
        <taxon>asterids</taxon>
        <taxon>lamiids</taxon>
        <taxon>Solanales</taxon>
        <taxon>Solanaceae</taxon>
        <taxon>Nicotianoideae</taxon>
        <taxon>Nicotianeae</taxon>
        <taxon>Nicotiana</taxon>
    </lineage>
</organism>